<dbReference type="InterPro" id="IPR027417">
    <property type="entry name" value="P-loop_NTPase"/>
</dbReference>
<keyword evidence="8" id="KW-0378">Hydrolase</keyword>
<dbReference type="Pfam" id="PF07724">
    <property type="entry name" value="AAA_2"/>
    <property type="match status" value="1"/>
</dbReference>
<keyword evidence="3 5" id="KW-0067">ATP-binding</keyword>
<dbReference type="GO" id="GO:0005737">
    <property type="term" value="C:cytoplasm"/>
    <property type="evidence" value="ECO:0007669"/>
    <property type="project" value="TreeGrafter"/>
</dbReference>
<dbReference type="GO" id="GO:0016887">
    <property type="term" value="F:ATP hydrolysis activity"/>
    <property type="evidence" value="ECO:0007669"/>
    <property type="project" value="InterPro"/>
</dbReference>
<reference evidence="8" key="1">
    <citation type="journal article" date="2021" name="PeerJ">
        <title>Extensive microbial diversity within the chicken gut microbiome revealed by metagenomics and culture.</title>
        <authorList>
            <person name="Gilroy R."/>
            <person name="Ravi A."/>
            <person name="Getino M."/>
            <person name="Pursley I."/>
            <person name="Horton D.L."/>
            <person name="Alikhan N.F."/>
            <person name="Baker D."/>
            <person name="Gharbi K."/>
            <person name="Hall N."/>
            <person name="Watson M."/>
            <person name="Adriaenssens E.M."/>
            <person name="Foster-Nyarko E."/>
            <person name="Jarju S."/>
            <person name="Secka A."/>
            <person name="Antonio M."/>
            <person name="Oren A."/>
            <person name="Chaudhuri R.R."/>
            <person name="La Ragione R."/>
            <person name="Hildebrand F."/>
            <person name="Pallen M.J."/>
        </authorList>
    </citation>
    <scope>NUCLEOTIDE SEQUENCE</scope>
    <source>
        <strain evidence="8">3436</strain>
    </source>
</reference>
<dbReference type="InterPro" id="IPR004176">
    <property type="entry name" value="Clp_R_N"/>
</dbReference>
<evidence type="ECO:0000313" key="8">
    <source>
        <dbReference type="EMBL" id="HIZ48093.1"/>
    </source>
</evidence>
<feature type="domain" description="Clp ATPase C-terminal" evidence="7">
    <location>
        <begin position="661"/>
        <end position="750"/>
    </location>
</feature>
<evidence type="ECO:0000256" key="5">
    <source>
        <dbReference type="RuleBase" id="RU004432"/>
    </source>
</evidence>
<keyword evidence="4 5" id="KW-0143">Chaperone</keyword>
<feature type="domain" description="AAA+ ATPase" evidence="6">
    <location>
        <begin position="485"/>
        <end position="662"/>
    </location>
</feature>
<reference evidence="8" key="2">
    <citation type="submission" date="2021-04" db="EMBL/GenBank/DDBJ databases">
        <authorList>
            <person name="Gilroy R."/>
        </authorList>
    </citation>
    <scope>NUCLEOTIDE SEQUENCE</scope>
    <source>
        <strain evidence="8">3436</strain>
    </source>
</reference>
<feature type="domain" description="AAA+ ATPase" evidence="6">
    <location>
        <begin position="203"/>
        <end position="347"/>
    </location>
</feature>
<evidence type="ECO:0000256" key="1">
    <source>
        <dbReference type="ARBA" id="ARBA00022737"/>
    </source>
</evidence>
<dbReference type="InterPro" id="IPR041546">
    <property type="entry name" value="ClpA/ClpB_AAA_lid"/>
</dbReference>
<accession>A0A9D2F2D9</accession>
<protein>
    <submittedName>
        <fullName evidence="8">ATP-dependent Clp protease ATP-binding subunit</fullName>
    </submittedName>
</protein>
<dbReference type="Pfam" id="PF10431">
    <property type="entry name" value="ClpB_D2-small"/>
    <property type="match status" value="1"/>
</dbReference>
<name>A0A9D2F2D9_9FIRM</name>
<evidence type="ECO:0000256" key="4">
    <source>
        <dbReference type="ARBA" id="ARBA00023186"/>
    </source>
</evidence>
<dbReference type="AlphaFoldDB" id="A0A9D2F2D9"/>
<dbReference type="PANTHER" id="PTHR11638:SF175">
    <property type="entry name" value="ATP-DEPENDENT CLP PROTEASE, ATP-BINDING SUBUNIT CLPC"/>
    <property type="match status" value="1"/>
</dbReference>
<dbReference type="Pfam" id="PF00004">
    <property type="entry name" value="AAA"/>
    <property type="match status" value="1"/>
</dbReference>
<dbReference type="SMART" id="SM01086">
    <property type="entry name" value="ClpB_D2-small"/>
    <property type="match status" value="1"/>
</dbReference>
<evidence type="ECO:0000313" key="9">
    <source>
        <dbReference type="Proteomes" id="UP000824031"/>
    </source>
</evidence>
<dbReference type="CDD" id="cd19499">
    <property type="entry name" value="RecA-like_ClpB_Hsp104-like"/>
    <property type="match status" value="1"/>
</dbReference>
<dbReference type="InterPro" id="IPR001270">
    <property type="entry name" value="ClpA/B"/>
</dbReference>
<keyword evidence="8" id="KW-0645">Protease</keyword>
<dbReference type="InterPro" id="IPR003959">
    <property type="entry name" value="ATPase_AAA_core"/>
</dbReference>
<dbReference type="Pfam" id="PF02861">
    <property type="entry name" value="Clp_N"/>
    <property type="match status" value="1"/>
</dbReference>
<evidence type="ECO:0000256" key="2">
    <source>
        <dbReference type="ARBA" id="ARBA00022741"/>
    </source>
</evidence>
<dbReference type="PROSITE" id="PS00870">
    <property type="entry name" value="CLPAB_1"/>
    <property type="match status" value="1"/>
</dbReference>
<dbReference type="InterPro" id="IPR050130">
    <property type="entry name" value="ClpA_ClpB"/>
</dbReference>
<organism evidence="8 9">
    <name type="scientific">Candidatus Gemmiger excrementavium</name>
    <dbReference type="NCBI Taxonomy" id="2838608"/>
    <lineage>
        <taxon>Bacteria</taxon>
        <taxon>Bacillati</taxon>
        <taxon>Bacillota</taxon>
        <taxon>Clostridia</taxon>
        <taxon>Eubacteriales</taxon>
        <taxon>Gemmiger</taxon>
    </lineage>
</organism>
<sequence>MLFHCYKGFSRGAARTLHTAVLLAGRQGCTAADTGHLLLAMLQTAQGPAADFLRRKRVTETALDSCARTRSCSGQPHSLHKNDLAPEMRKTMEFAVLGAHAASVARAENEHLLCAMLEDSACTASIWLASLGIEVPQAARECRQLSGQLVLPAQPRMAAARGGKPSEKYGRDLTRLAQEGRLDPVLCRDAELERMIEILCRRQKNNPCLLGEPGVGKSALAEALAQRIASGQVTPSLRNKRVLALDMASMVAGTKYRGDFEERFKNLLEELYRDNTTILFIDEIHVIAGAGAAEGAIDAANILKPLLARGEIQLIGATTVEEYRKTIQKDSALERRFGKVLVEEPAPADAEAILRGLMPRYERYHGVTIPQEAIHAAVELSVRYLPGRFLPDKAIDLLDEAAASLRIASDDSNGGKKVLAPADIARVVSKASGVPVERVGEAERERLAHLEDRLAAEVVGQPRAVAAVAAAIRRSRTGLRESGRPIGAMLFLGPTGVGKTQLARTLAKCWFGSEKALLRFDMSEYMERHTVARLLGAPPGYVGHDEGGQLTEAVRRRPYSVVLFDEIEKAHGDIQNLLLQILEDGSLTDAQGRKADFSNTIILLTSNLGARCLSGQTAPMGFGAAGAETERRGKQAIQEARDYFRPELMGRLDETVLFEPLGPAQLAAIADRLLGELEERAARQGYTLQHTQAAARRLAGDKVPPYGARELRRTVSRAVEQALADRIAAGTARAGAVYVADAAPDGGIVLRENDLAACV</sequence>
<dbReference type="InterPro" id="IPR019489">
    <property type="entry name" value="Clp_ATPase_C"/>
</dbReference>
<dbReference type="Gene3D" id="1.10.1780.10">
    <property type="entry name" value="Clp, N-terminal domain"/>
    <property type="match status" value="1"/>
</dbReference>
<dbReference type="Gene3D" id="1.10.8.60">
    <property type="match status" value="2"/>
</dbReference>
<dbReference type="InterPro" id="IPR018368">
    <property type="entry name" value="ClpA/B_CS1"/>
</dbReference>
<keyword evidence="2 5" id="KW-0547">Nucleotide-binding</keyword>
<dbReference type="SUPFAM" id="SSF81923">
    <property type="entry name" value="Double Clp-N motif"/>
    <property type="match status" value="1"/>
</dbReference>
<dbReference type="GO" id="GO:0005524">
    <property type="term" value="F:ATP binding"/>
    <property type="evidence" value="ECO:0007669"/>
    <property type="project" value="UniProtKB-KW"/>
</dbReference>
<keyword evidence="1" id="KW-0677">Repeat</keyword>
<comment type="caution">
    <text evidence="8">The sequence shown here is derived from an EMBL/GenBank/DDBJ whole genome shotgun (WGS) entry which is preliminary data.</text>
</comment>
<comment type="similarity">
    <text evidence="5">Belongs to the ClpA/ClpB family.</text>
</comment>
<dbReference type="InterPro" id="IPR028299">
    <property type="entry name" value="ClpA/B_CS2"/>
</dbReference>
<dbReference type="Pfam" id="PF17871">
    <property type="entry name" value="AAA_lid_9"/>
    <property type="match status" value="1"/>
</dbReference>
<dbReference type="PROSITE" id="PS00871">
    <property type="entry name" value="CLPAB_2"/>
    <property type="match status" value="1"/>
</dbReference>
<dbReference type="Proteomes" id="UP000824031">
    <property type="component" value="Unassembled WGS sequence"/>
</dbReference>
<dbReference type="FunFam" id="3.40.50.300:FF:000025">
    <property type="entry name" value="ATP-dependent Clp protease subunit"/>
    <property type="match status" value="1"/>
</dbReference>
<dbReference type="InterPro" id="IPR036628">
    <property type="entry name" value="Clp_N_dom_sf"/>
</dbReference>
<dbReference type="InterPro" id="IPR003593">
    <property type="entry name" value="AAA+_ATPase"/>
</dbReference>
<dbReference type="Gene3D" id="3.40.50.300">
    <property type="entry name" value="P-loop containing nucleotide triphosphate hydrolases"/>
    <property type="match status" value="2"/>
</dbReference>
<dbReference type="GO" id="GO:0034605">
    <property type="term" value="P:cellular response to heat"/>
    <property type="evidence" value="ECO:0007669"/>
    <property type="project" value="TreeGrafter"/>
</dbReference>
<dbReference type="GO" id="GO:0008233">
    <property type="term" value="F:peptidase activity"/>
    <property type="evidence" value="ECO:0007669"/>
    <property type="project" value="UniProtKB-KW"/>
</dbReference>
<dbReference type="PRINTS" id="PR00300">
    <property type="entry name" value="CLPPROTEASEA"/>
</dbReference>
<dbReference type="EMBL" id="DXBO01000076">
    <property type="protein sequence ID" value="HIZ48093.1"/>
    <property type="molecule type" value="Genomic_DNA"/>
</dbReference>
<proteinExistence type="inferred from homology"/>
<evidence type="ECO:0000259" key="6">
    <source>
        <dbReference type="SMART" id="SM00382"/>
    </source>
</evidence>
<dbReference type="CDD" id="cd00009">
    <property type="entry name" value="AAA"/>
    <property type="match status" value="1"/>
</dbReference>
<dbReference type="FunFam" id="3.40.50.300:FF:000010">
    <property type="entry name" value="Chaperone clpB 1, putative"/>
    <property type="match status" value="1"/>
</dbReference>
<dbReference type="PANTHER" id="PTHR11638">
    <property type="entry name" value="ATP-DEPENDENT CLP PROTEASE"/>
    <property type="match status" value="1"/>
</dbReference>
<dbReference type="GO" id="GO:0006508">
    <property type="term" value="P:proteolysis"/>
    <property type="evidence" value="ECO:0007669"/>
    <property type="project" value="UniProtKB-KW"/>
</dbReference>
<evidence type="ECO:0000256" key="3">
    <source>
        <dbReference type="ARBA" id="ARBA00022840"/>
    </source>
</evidence>
<dbReference type="SMART" id="SM00382">
    <property type="entry name" value="AAA"/>
    <property type="match status" value="2"/>
</dbReference>
<dbReference type="SUPFAM" id="SSF52540">
    <property type="entry name" value="P-loop containing nucleoside triphosphate hydrolases"/>
    <property type="match status" value="2"/>
</dbReference>
<evidence type="ECO:0000259" key="7">
    <source>
        <dbReference type="SMART" id="SM01086"/>
    </source>
</evidence>
<gene>
    <name evidence="8" type="ORF">H9810_05185</name>
</gene>